<dbReference type="EMBL" id="MCGO01000022">
    <property type="protein sequence ID" value="ORY44387.1"/>
    <property type="molecule type" value="Genomic_DNA"/>
</dbReference>
<sequence>MVYYSAKRTTSSIRRPTSHRIPLHKKQRPLDPLCLPLQKTPHCLTLIRTFNHEILDLVELTLRRGLPMEAFEGPKPAMGNRPTLVFNGDLWETDEEFVKIKNSLQDLLGNGNGSTHADKVNLKGLDHVISVSVDVDKTIHFRTYMIVLKKSGTKLPKVELSECGPSFEFKVGRTRFADDAVYKQAYRVPKELTVKKVKNIERDEMGDKVGRVHMENQDFSKLQTRKMKGLKRGRKNDDDGEEGGDGEDAPEKPKKQPRKFAKKNKD</sequence>
<protein>
    <recommendedName>
        <fullName evidence="4">Ribosome production factor 2 homolog</fullName>
    </recommendedName>
    <alternativeName>
        <fullName evidence="4">Ribosome biogenesis protein RPF2 homolog</fullName>
    </alternativeName>
</protein>
<feature type="region of interest" description="Disordered" evidence="5">
    <location>
        <begin position="1"/>
        <end position="22"/>
    </location>
</feature>
<evidence type="ECO:0000256" key="1">
    <source>
        <dbReference type="ARBA" id="ARBA00004604"/>
    </source>
</evidence>
<organism evidence="7 8">
    <name type="scientific">Rhizoclosmatium globosum</name>
    <dbReference type="NCBI Taxonomy" id="329046"/>
    <lineage>
        <taxon>Eukaryota</taxon>
        <taxon>Fungi</taxon>
        <taxon>Fungi incertae sedis</taxon>
        <taxon>Chytridiomycota</taxon>
        <taxon>Chytridiomycota incertae sedis</taxon>
        <taxon>Chytridiomycetes</taxon>
        <taxon>Chytridiales</taxon>
        <taxon>Chytriomycetaceae</taxon>
        <taxon>Rhizoclosmatium</taxon>
    </lineage>
</organism>
<dbReference type="PANTHER" id="PTHR12728">
    <property type="entry name" value="BRIX DOMAIN CONTAINING PROTEIN"/>
    <property type="match status" value="1"/>
</dbReference>
<evidence type="ECO:0000256" key="5">
    <source>
        <dbReference type="SAM" id="MobiDB-lite"/>
    </source>
</evidence>
<dbReference type="Pfam" id="PF04427">
    <property type="entry name" value="Brix"/>
    <property type="match status" value="1"/>
</dbReference>
<feature type="compositionally biased region" description="Acidic residues" evidence="5">
    <location>
        <begin position="238"/>
        <end position="248"/>
    </location>
</feature>
<gene>
    <name evidence="7" type="ORF">BCR33DRAFT_766021</name>
</gene>
<name>A0A1Y2CBW6_9FUNG</name>
<accession>A0A1Y2CBW6</accession>
<dbReference type="PROSITE" id="PS50833">
    <property type="entry name" value="BRIX"/>
    <property type="match status" value="1"/>
</dbReference>
<comment type="caution">
    <text evidence="7">The sequence shown here is derived from an EMBL/GenBank/DDBJ whole genome shotgun (WGS) entry which is preliminary data.</text>
</comment>
<evidence type="ECO:0000256" key="3">
    <source>
        <dbReference type="ARBA" id="ARBA00023242"/>
    </source>
</evidence>
<feature type="compositionally biased region" description="Basic residues" evidence="5">
    <location>
        <begin position="223"/>
        <end position="234"/>
    </location>
</feature>
<feature type="compositionally biased region" description="Basic and acidic residues" evidence="5">
    <location>
        <begin position="208"/>
        <end position="218"/>
    </location>
</feature>
<evidence type="ECO:0000259" key="6">
    <source>
        <dbReference type="PROSITE" id="PS50833"/>
    </source>
</evidence>
<evidence type="ECO:0000256" key="2">
    <source>
        <dbReference type="ARBA" id="ARBA00010782"/>
    </source>
</evidence>
<feature type="domain" description="Brix" evidence="6">
    <location>
        <begin position="1"/>
        <end position="180"/>
    </location>
</feature>
<dbReference type="SMART" id="SM00879">
    <property type="entry name" value="Brix"/>
    <property type="match status" value="1"/>
</dbReference>
<evidence type="ECO:0000256" key="4">
    <source>
        <dbReference type="RuleBase" id="RU367086"/>
    </source>
</evidence>
<dbReference type="AlphaFoldDB" id="A0A1Y2CBW6"/>
<dbReference type="Proteomes" id="UP000193642">
    <property type="component" value="Unassembled WGS sequence"/>
</dbReference>
<evidence type="ECO:0000313" key="7">
    <source>
        <dbReference type="EMBL" id="ORY44387.1"/>
    </source>
</evidence>
<keyword evidence="8" id="KW-1185">Reference proteome</keyword>
<keyword evidence="3 4" id="KW-0539">Nucleus</keyword>
<dbReference type="PANTHER" id="PTHR12728:SF0">
    <property type="entry name" value="RIBOSOME PRODUCTION FACTOR 2 HOMOLOG"/>
    <property type="match status" value="1"/>
</dbReference>
<dbReference type="GO" id="GO:1902626">
    <property type="term" value="P:assembly of large subunit precursor of preribosome"/>
    <property type="evidence" value="ECO:0007669"/>
    <property type="project" value="EnsemblFungi"/>
</dbReference>
<comment type="similarity">
    <text evidence="2 4">Belongs to the RPF2 family.</text>
</comment>
<dbReference type="InterPro" id="IPR039770">
    <property type="entry name" value="Rpf2"/>
</dbReference>
<feature type="compositionally biased region" description="Basic residues" evidence="5">
    <location>
        <begin position="255"/>
        <end position="266"/>
    </location>
</feature>
<evidence type="ECO:0000313" key="8">
    <source>
        <dbReference type="Proteomes" id="UP000193642"/>
    </source>
</evidence>
<proteinExistence type="inferred from homology"/>
<comment type="subcellular location">
    <subcellularLocation>
        <location evidence="1 4">Nucleus</location>
        <location evidence="1 4">Nucleolus</location>
    </subcellularLocation>
</comment>
<reference evidence="7 8" key="1">
    <citation type="submission" date="2016-07" db="EMBL/GenBank/DDBJ databases">
        <title>Pervasive Adenine N6-methylation of Active Genes in Fungi.</title>
        <authorList>
            <consortium name="DOE Joint Genome Institute"/>
            <person name="Mondo S.J."/>
            <person name="Dannebaum R.O."/>
            <person name="Kuo R.C."/>
            <person name="Labutti K."/>
            <person name="Haridas S."/>
            <person name="Kuo A."/>
            <person name="Salamov A."/>
            <person name="Ahrendt S.R."/>
            <person name="Lipzen A."/>
            <person name="Sullivan W."/>
            <person name="Andreopoulos W.B."/>
            <person name="Clum A."/>
            <person name="Lindquist E."/>
            <person name="Daum C."/>
            <person name="Ramamoorthy G.K."/>
            <person name="Gryganskyi A."/>
            <person name="Culley D."/>
            <person name="Magnuson J.K."/>
            <person name="James T.Y."/>
            <person name="O'Malley M.A."/>
            <person name="Stajich J.E."/>
            <person name="Spatafora J.W."/>
            <person name="Visel A."/>
            <person name="Grigoriev I.V."/>
        </authorList>
    </citation>
    <scope>NUCLEOTIDE SEQUENCE [LARGE SCALE GENOMIC DNA]</scope>
    <source>
        <strain evidence="7 8">JEL800</strain>
    </source>
</reference>
<dbReference type="GO" id="GO:0008312">
    <property type="term" value="F:7S RNA binding"/>
    <property type="evidence" value="ECO:0007669"/>
    <property type="project" value="EnsemblFungi"/>
</dbReference>
<dbReference type="GO" id="GO:0008097">
    <property type="term" value="F:5S rRNA binding"/>
    <property type="evidence" value="ECO:0007669"/>
    <property type="project" value="EnsemblFungi"/>
</dbReference>
<dbReference type="InterPro" id="IPR007109">
    <property type="entry name" value="Brix"/>
</dbReference>
<dbReference type="OrthoDB" id="407658at2759"/>
<dbReference type="STRING" id="329046.A0A1Y2CBW6"/>
<dbReference type="GO" id="GO:0005730">
    <property type="term" value="C:nucleolus"/>
    <property type="evidence" value="ECO:0007669"/>
    <property type="project" value="UniProtKB-SubCell"/>
</dbReference>
<dbReference type="GO" id="GO:0000466">
    <property type="term" value="P:maturation of 5.8S rRNA from tricistronic rRNA transcript (SSU-rRNA, 5.8S rRNA, LSU-rRNA)"/>
    <property type="evidence" value="ECO:0007669"/>
    <property type="project" value="EnsemblFungi"/>
</dbReference>
<feature type="region of interest" description="Disordered" evidence="5">
    <location>
        <begin position="208"/>
        <end position="266"/>
    </location>
</feature>
<dbReference type="GO" id="GO:0000463">
    <property type="term" value="P:maturation of LSU-rRNA from tricistronic rRNA transcript (SSU-rRNA, 5.8S rRNA, LSU-rRNA)"/>
    <property type="evidence" value="ECO:0007669"/>
    <property type="project" value="EnsemblFungi"/>
</dbReference>